<dbReference type="SMART" id="SM00382">
    <property type="entry name" value="AAA"/>
    <property type="match status" value="1"/>
</dbReference>
<gene>
    <name evidence="6" type="ORF">A2442_03910</name>
</gene>
<dbReference type="PANTHER" id="PTHR42798:SF6">
    <property type="entry name" value="CELL DIVISION ATP-BINDING PROTEIN FTSE"/>
    <property type="match status" value="1"/>
</dbReference>
<dbReference type="CDD" id="cd03255">
    <property type="entry name" value="ABC_MJ0796_LolCDE_FtsE"/>
    <property type="match status" value="1"/>
</dbReference>
<keyword evidence="2" id="KW-0813">Transport</keyword>
<feature type="domain" description="ABC transporter" evidence="5">
    <location>
        <begin position="5"/>
        <end position="237"/>
    </location>
</feature>
<evidence type="ECO:0000256" key="3">
    <source>
        <dbReference type="ARBA" id="ARBA00022741"/>
    </source>
</evidence>
<dbReference type="STRING" id="1797582.A2442_03910"/>
<sequence>MQPLISVKDLEKTFYDSEIPTQALRGVTFDIQKGEFVAIMGASGSGKSTLLHMIGFLDQYTKGEYFFDGENIANFDDDEIAHIRNKKIGFVFQSFNLLSGTSVLENVKLPLVYSDVPEKQWNDLATKAIEAVGLSHRIGNDAQRLSVGEKQRVSIARALVNDPDVIFADEPTGNLDSKSGGQVMDIIKRLSHKGKTVVLITHETHTAEYAQRIIRILDGKIFSDEKVAHVREEGEFIK</sequence>
<dbReference type="InterPro" id="IPR003439">
    <property type="entry name" value="ABC_transporter-like_ATP-bd"/>
</dbReference>
<keyword evidence="4 6" id="KW-0067">ATP-binding</keyword>
<accession>A0A1F5EK34</accession>
<dbReference type="PROSITE" id="PS50893">
    <property type="entry name" value="ABC_TRANSPORTER_2"/>
    <property type="match status" value="1"/>
</dbReference>
<dbReference type="Proteomes" id="UP000179003">
    <property type="component" value="Unassembled WGS sequence"/>
</dbReference>
<dbReference type="SUPFAM" id="SSF52540">
    <property type="entry name" value="P-loop containing nucleoside triphosphate hydrolases"/>
    <property type="match status" value="1"/>
</dbReference>
<dbReference type="InterPro" id="IPR003593">
    <property type="entry name" value="AAA+_ATPase"/>
</dbReference>
<organism evidence="6 7">
    <name type="scientific">Candidatus Campbellbacteria bacterium RIFOXYC2_FULL_35_25</name>
    <dbReference type="NCBI Taxonomy" id="1797582"/>
    <lineage>
        <taxon>Bacteria</taxon>
        <taxon>Candidatus Campbelliibacteriota</taxon>
    </lineage>
</organism>
<proteinExistence type="inferred from homology"/>
<dbReference type="EMBL" id="MFAE01000002">
    <property type="protein sequence ID" value="OGD67690.1"/>
    <property type="molecule type" value="Genomic_DNA"/>
</dbReference>
<dbReference type="GO" id="GO:0022857">
    <property type="term" value="F:transmembrane transporter activity"/>
    <property type="evidence" value="ECO:0007669"/>
    <property type="project" value="UniProtKB-ARBA"/>
</dbReference>
<dbReference type="InterPro" id="IPR017871">
    <property type="entry name" value="ABC_transporter-like_CS"/>
</dbReference>
<name>A0A1F5EK34_9BACT</name>
<keyword evidence="3" id="KW-0547">Nucleotide-binding</keyword>
<evidence type="ECO:0000256" key="2">
    <source>
        <dbReference type="ARBA" id="ARBA00022448"/>
    </source>
</evidence>
<dbReference type="InterPro" id="IPR017911">
    <property type="entry name" value="MacB-like_ATP-bd"/>
</dbReference>
<comment type="caution">
    <text evidence="6">The sequence shown here is derived from an EMBL/GenBank/DDBJ whole genome shotgun (WGS) entry which is preliminary data.</text>
</comment>
<evidence type="ECO:0000256" key="1">
    <source>
        <dbReference type="ARBA" id="ARBA00005417"/>
    </source>
</evidence>
<evidence type="ECO:0000313" key="6">
    <source>
        <dbReference type="EMBL" id="OGD67690.1"/>
    </source>
</evidence>
<dbReference type="GO" id="GO:0016887">
    <property type="term" value="F:ATP hydrolysis activity"/>
    <property type="evidence" value="ECO:0007669"/>
    <property type="project" value="InterPro"/>
</dbReference>
<evidence type="ECO:0000256" key="4">
    <source>
        <dbReference type="ARBA" id="ARBA00022840"/>
    </source>
</evidence>
<dbReference type="PANTHER" id="PTHR42798">
    <property type="entry name" value="LIPOPROTEIN-RELEASING SYSTEM ATP-BINDING PROTEIN LOLD"/>
    <property type="match status" value="1"/>
</dbReference>
<evidence type="ECO:0000259" key="5">
    <source>
        <dbReference type="PROSITE" id="PS50893"/>
    </source>
</evidence>
<dbReference type="InterPro" id="IPR027417">
    <property type="entry name" value="P-loop_NTPase"/>
</dbReference>
<dbReference type="GO" id="GO:0098796">
    <property type="term" value="C:membrane protein complex"/>
    <property type="evidence" value="ECO:0007669"/>
    <property type="project" value="UniProtKB-ARBA"/>
</dbReference>
<comment type="similarity">
    <text evidence="1">Belongs to the ABC transporter superfamily.</text>
</comment>
<protein>
    <submittedName>
        <fullName evidence="6">Macrolide ABC transporter ATP-binding protein</fullName>
    </submittedName>
</protein>
<reference evidence="6 7" key="1">
    <citation type="journal article" date="2016" name="Nat. Commun.">
        <title>Thousands of microbial genomes shed light on interconnected biogeochemical processes in an aquifer system.</title>
        <authorList>
            <person name="Anantharaman K."/>
            <person name="Brown C.T."/>
            <person name="Hug L.A."/>
            <person name="Sharon I."/>
            <person name="Castelle C.J."/>
            <person name="Probst A.J."/>
            <person name="Thomas B.C."/>
            <person name="Singh A."/>
            <person name="Wilkins M.J."/>
            <person name="Karaoz U."/>
            <person name="Brodie E.L."/>
            <person name="Williams K.H."/>
            <person name="Hubbard S.S."/>
            <person name="Banfield J.F."/>
        </authorList>
    </citation>
    <scope>NUCLEOTIDE SEQUENCE [LARGE SCALE GENOMIC DNA]</scope>
</reference>
<dbReference type="Gene3D" id="3.40.50.300">
    <property type="entry name" value="P-loop containing nucleotide triphosphate hydrolases"/>
    <property type="match status" value="1"/>
</dbReference>
<evidence type="ECO:0000313" key="7">
    <source>
        <dbReference type="Proteomes" id="UP000179003"/>
    </source>
</evidence>
<dbReference type="Pfam" id="PF00005">
    <property type="entry name" value="ABC_tran"/>
    <property type="match status" value="1"/>
</dbReference>
<dbReference type="GO" id="GO:0005524">
    <property type="term" value="F:ATP binding"/>
    <property type="evidence" value="ECO:0007669"/>
    <property type="project" value="UniProtKB-KW"/>
</dbReference>
<dbReference type="AlphaFoldDB" id="A0A1F5EK34"/>
<dbReference type="FunFam" id="3.40.50.300:FF:000032">
    <property type="entry name" value="Export ABC transporter ATP-binding protein"/>
    <property type="match status" value="1"/>
</dbReference>
<dbReference type="PROSITE" id="PS00211">
    <property type="entry name" value="ABC_TRANSPORTER_1"/>
    <property type="match status" value="1"/>
</dbReference>